<accession>A0A1C4WRC0</accession>
<dbReference type="PANTHER" id="PTHR43806">
    <property type="entry name" value="PEPTIDASE S8"/>
    <property type="match status" value="1"/>
</dbReference>
<reference evidence="9 10" key="1">
    <citation type="submission" date="2016-06" db="EMBL/GenBank/DDBJ databases">
        <authorList>
            <person name="Kjaerup R.B."/>
            <person name="Dalgaard T.S."/>
            <person name="Juul-Madsen H.R."/>
        </authorList>
    </citation>
    <scope>NUCLEOTIDE SEQUENCE [LARGE SCALE GENOMIC DNA]</scope>
    <source>
        <strain evidence="9 10">DSM 45626</strain>
    </source>
</reference>
<keyword evidence="4" id="KW-0720">Serine protease</keyword>
<gene>
    <name evidence="9" type="ORF">GA0070558_117122</name>
</gene>
<feature type="region of interest" description="Disordered" evidence="6">
    <location>
        <begin position="30"/>
        <end position="50"/>
    </location>
</feature>
<dbReference type="GO" id="GO:0004252">
    <property type="term" value="F:serine-type endopeptidase activity"/>
    <property type="evidence" value="ECO:0007669"/>
    <property type="project" value="InterPro"/>
</dbReference>
<evidence type="ECO:0000256" key="6">
    <source>
        <dbReference type="SAM" id="MobiDB-lite"/>
    </source>
</evidence>
<evidence type="ECO:0000259" key="8">
    <source>
        <dbReference type="Pfam" id="PF00082"/>
    </source>
</evidence>
<evidence type="ECO:0000256" key="1">
    <source>
        <dbReference type="ARBA" id="ARBA00011073"/>
    </source>
</evidence>
<proteinExistence type="inferred from homology"/>
<dbReference type="Gene3D" id="3.40.50.200">
    <property type="entry name" value="Peptidase S8/S53 domain"/>
    <property type="match status" value="1"/>
</dbReference>
<dbReference type="InterPro" id="IPR036852">
    <property type="entry name" value="Peptidase_S8/S53_dom_sf"/>
</dbReference>
<dbReference type="InterPro" id="IPR050131">
    <property type="entry name" value="Peptidase_S8_subtilisin-like"/>
</dbReference>
<feature type="chain" id="PRO_5008707193" evidence="7">
    <location>
        <begin position="30"/>
        <end position="461"/>
    </location>
</feature>
<dbReference type="Proteomes" id="UP000199375">
    <property type="component" value="Unassembled WGS sequence"/>
</dbReference>
<evidence type="ECO:0000256" key="7">
    <source>
        <dbReference type="SAM" id="SignalP"/>
    </source>
</evidence>
<comment type="similarity">
    <text evidence="1 5">Belongs to the peptidase S8 family.</text>
</comment>
<dbReference type="SUPFAM" id="SSF52743">
    <property type="entry name" value="Subtilisin-like"/>
    <property type="match status" value="1"/>
</dbReference>
<organism evidence="9 10">
    <name type="scientific">Micromonospora haikouensis</name>
    <dbReference type="NCBI Taxonomy" id="686309"/>
    <lineage>
        <taxon>Bacteria</taxon>
        <taxon>Bacillati</taxon>
        <taxon>Actinomycetota</taxon>
        <taxon>Actinomycetes</taxon>
        <taxon>Micromonosporales</taxon>
        <taxon>Micromonosporaceae</taxon>
        <taxon>Micromonospora</taxon>
    </lineage>
</organism>
<feature type="region of interest" description="Disordered" evidence="6">
    <location>
        <begin position="332"/>
        <end position="434"/>
    </location>
</feature>
<evidence type="ECO:0000256" key="4">
    <source>
        <dbReference type="ARBA" id="ARBA00022825"/>
    </source>
</evidence>
<evidence type="ECO:0000256" key="5">
    <source>
        <dbReference type="PROSITE-ProRule" id="PRU01240"/>
    </source>
</evidence>
<feature type="domain" description="Peptidase S8/S53" evidence="8">
    <location>
        <begin position="74"/>
        <end position="320"/>
    </location>
</feature>
<dbReference type="InterPro" id="IPR015500">
    <property type="entry name" value="Peptidase_S8_subtilisin-rel"/>
</dbReference>
<evidence type="ECO:0000256" key="2">
    <source>
        <dbReference type="ARBA" id="ARBA00022670"/>
    </source>
</evidence>
<keyword evidence="7" id="KW-0732">Signal</keyword>
<name>A0A1C4WRC0_9ACTN</name>
<dbReference type="PRINTS" id="PR00723">
    <property type="entry name" value="SUBTILISIN"/>
</dbReference>
<evidence type="ECO:0000256" key="3">
    <source>
        <dbReference type="ARBA" id="ARBA00022801"/>
    </source>
</evidence>
<keyword evidence="3" id="KW-0378">Hydrolase</keyword>
<dbReference type="EMBL" id="FMCW01000017">
    <property type="protein sequence ID" value="SCE98807.1"/>
    <property type="molecule type" value="Genomic_DNA"/>
</dbReference>
<evidence type="ECO:0000313" key="9">
    <source>
        <dbReference type="EMBL" id="SCE98807.1"/>
    </source>
</evidence>
<dbReference type="RefSeq" id="WP_176734266.1">
    <property type="nucleotide sequence ID" value="NZ_FMCW01000017.1"/>
</dbReference>
<feature type="compositionally biased region" description="Basic residues" evidence="6">
    <location>
        <begin position="363"/>
        <end position="384"/>
    </location>
</feature>
<feature type="signal peptide" evidence="7">
    <location>
        <begin position="1"/>
        <end position="29"/>
    </location>
</feature>
<comment type="caution">
    <text evidence="5">Lacks conserved residue(s) required for the propagation of feature annotation.</text>
</comment>
<evidence type="ECO:0000313" key="10">
    <source>
        <dbReference type="Proteomes" id="UP000199375"/>
    </source>
</evidence>
<dbReference type="GO" id="GO:0006508">
    <property type="term" value="P:proteolysis"/>
    <property type="evidence" value="ECO:0007669"/>
    <property type="project" value="UniProtKB-KW"/>
</dbReference>
<dbReference type="InterPro" id="IPR000209">
    <property type="entry name" value="Peptidase_S8/S53_dom"/>
</dbReference>
<sequence length="461" mass="45780">MSAPARRARAGAVGTLIAVAVLAAPPARAAEADQPPPLPHATGTCVGPSPVTARETPWALRRLAPQAAWPLTRGAGVVVAVVDTGVSAAAPALAGSVRAGADVTGGRADSDCAGRGTALAGIVAARPTGDAGPTGLAPDAEILPVRVTDANRRISPARLAAGIRLATAAGADVILVATGVTTDSGELARAVQAAADRDALVVAAVNDQGRGDGADPPVGYPAGYPTVLAVNAVGVDGVPGPVGADAGVDLAAPGAGLGIAPRGSGHYTVGGAAVAAAYVAGVAALVRSYHPGLSQAEVRARLERTALPAPGGGRERAGGAGVLDAYAAVAALAPPPGRPAGAGRRRPGRRARPPRPVPGGTRGRPHPPRRARGDRARRRRRARPAGRPWPPARPTSTGRPRVSSRGRPVAGSSCRPSRVDAVRPPGTGGAQEAVHTGVRPVALPVPWKPNSVYWPAFTAPL</sequence>
<keyword evidence="2" id="KW-0645">Protease</keyword>
<feature type="compositionally biased region" description="Basic residues" evidence="6">
    <location>
        <begin position="343"/>
        <end position="353"/>
    </location>
</feature>
<dbReference type="PANTHER" id="PTHR43806:SF11">
    <property type="entry name" value="CEREVISIN-RELATED"/>
    <property type="match status" value="1"/>
</dbReference>
<protein>
    <submittedName>
        <fullName evidence="9">Subtilase family protein</fullName>
    </submittedName>
</protein>
<dbReference type="PROSITE" id="PS51892">
    <property type="entry name" value="SUBTILASE"/>
    <property type="match status" value="1"/>
</dbReference>
<dbReference type="Pfam" id="PF00082">
    <property type="entry name" value="Peptidase_S8"/>
    <property type="match status" value="1"/>
</dbReference>
<dbReference type="AlphaFoldDB" id="A0A1C4WRC0"/>